<reference evidence="2" key="1">
    <citation type="journal article" date="2014" name="Int. J. Syst. Evol. Microbiol.">
        <title>Complete genome sequence of Corynebacterium casei LMG S-19264T (=DSM 44701T), isolated from a smear-ripened cheese.</title>
        <authorList>
            <consortium name="US DOE Joint Genome Institute (JGI-PGF)"/>
            <person name="Walter F."/>
            <person name="Albersmeier A."/>
            <person name="Kalinowski J."/>
            <person name="Ruckert C."/>
        </authorList>
    </citation>
    <scope>NUCLEOTIDE SEQUENCE</scope>
    <source>
        <strain evidence="2">CGMCC 1.15493</strain>
    </source>
</reference>
<dbReference type="RefSeq" id="WP_188850525.1">
    <property type="nucleotide sequence ID" value="NZ_BMJJ01000004.1"/>
</dbReference>
<evidence type="ECO:0000313" key="2">
    <source>
        <dbReference type="EMBL" id="GGD17800.1"/>
    </source>
</evidence>
<name>A0A917D9C4_9HYPH</name>
<dbReference type="PANTHER" id="PTHR42941">
    <property type="entry name" value="SLL1037 PROTEIN"/>
    <property type="match status" value="1"/>
</dbReference>
<dbReference type="Pfam" id="PF16868">
    <property type="entry name" value="NMT1_3"/>
    <property type="match status" value="1"/>
</dbReference>
<dbReference type="AlphaFoldDB" id="A0A917D9C4"/>
<organism evidence="2 3">
    <name type="scientific">Aureimonas glaciei</name>
    <dbReference type="NCBI Taxonomy" id="1776957"/>
    <lineage>
        <taxon>Bacteria</taxon>
        <taxon>Pseudomonadati</taxon>
        <taxon>Pseudomonadota</taxon>
        <taxon>Alphaproteobacteria</taxon>
        <taxon>Hyphomicrobiales</taxon>
        <taxon>Aurantimonadaceae</taxon>
        <taxon>Aureimonas</taxon>
    </lineage>
</organism>
<accession>A0A917D9C4</accession>
<evidence type="ECO:0000256" key="1">
    <source>
        <dbReference type="SAM" id="SignalP"/>
    </source>
</evidence>
<sequence length="324" mass="33553">MRVFQQRASVAVAALLVTAIAVGAPSASAEERIAYKSAKSGTSYYQMGVELANALKAGTDGGVILTVEESQGSVQNVMEAAARPGNYVFTAPPSLVSAAAAGKGAFEKRPNPRFADIRTLFPIPSLTMHFVMAGDGGDQSLEAMVGKTILLGKGSFGATEGEKYLGLFGLTDKVTIADAELGNAADALTNGQIDGFVTAGSFPAPNVIEASATTKIKLLTMSDAEVEKTGQTRQVIPAGSYAGVDADTVTTSLPVLAFATTEMSDDTAYLLTKTFWEAKAQLAAASPWWKAVAPELLANGAVKLHPGAARYYKEAGLPVPDGLL</sequence>
<dbReference type="NCBIfam" id="TIGR02122">
    <property type="entry name" value="TRAP_TAXI"/>
    <property type="match status" value="1"/>
</dbReference>
<dbReference type="Proteomes" id="UP000613160">
    <property type="component" value="Unassembled WGS sequence"/>
</dbReference>
<reference evidence="2" key="2">
    <citation type="submission" date="2020-09" db="EMBL/GenBank/DDBJ databases">
        <authorList>
            <person name="Sun Q."/>
            <person name="Zhou Y."/>
        </authorList>
    </citation>
    <scope>NUCLEOTIDE SEQUENCE</scope>
    <source>
        <strain evidence="2">CGMCC 1.15493</strain>
    </source>
</reference>
<feature type="signal peptide" evidence="1">
    <location>
        <begin position="1"/>
        <end position="29"/>
    </location>
</feature>
<proteinExistence type="predicted"/>
<dbReference type="PANTHER" id="PTHR42941:SF1">
    <property type="entry name" value="SLL1037 PROTEIN"/>
    <property type="match status" value="1"/>
</dbReference>
<dbReference type="InterPro" id="IPR011852">
    <property type="entry name" value="TRAP_TAXI"/>
</dbReference>
<dbReference type="EMBL" id="BMJJ01000004">
    <property type="protein sequence ID" value="GGD17800.1"/>
    <property type="molecule type" value="Genomic_DNA"/>
</dbReference>
<dbReference type="Gene3D" id="3.40.190.10">
    <property type="entry name" value="Periplasmic binding protein-like II"/>
    <property type="match status" value="2"/>
</dbReference>
<dbReference type="SUPFAM" id="SSF53850">
    <property type="entry name" value="Periplasmic binding protein-like II"/>
    <property type="match status" value="1"/>
</dbReference>
<keyword evidence="3" id="KW-1185">Reference proteome</keyword>
<keyword evidence="1" id="KW-0732">Signal</keyword>
<evidence type="ECO:0000313" key="3">
    <source>
        <dbReference type="Proteomes" id="UP000613160"/>
    </source>
</evidence>
<gene>
    <name evidence="2" type="ORF">GCM10011335_20730</name>
</gene>
<comment type="caution">
    <text evidence="2">The sequence shown here is derived from an EMBL/GenBank/DDBJ whole genome shotgun (WGS) entry which is preliminary data.</text>
</comment>
<protein>
    <submittedName>
        <fullName evidence="2">C4-dicarboxylate ABC transporter substrate-binding protein</fullName>
    </submittedName>
</protein>
<feature type="chain" id="PRO_5037976925" evidence="1">
    <location>
        <begin position="30"/>
        <end position="324"/>
    </location>
</feature>